<evidence type="ECO:0000313" key="2">
    <source>
        <dbReference type="Proteomes" id="UP000054477"/>
    </source>
</evidence>
<keyword evidence="2" id="KW-1185">Reference proteome</keyword>
<gene>
    <name evidence="1" type="ORF">K443DRAFT_85608</name>
</gene>
<sequence>PLSSFHPLSFLFGSLGCGEARPATSSGRAQFYERHESISSDTSLTTQVGVKSPIRFILLIGPFPSLALKCQS</sequence>
<name>A0A0C9YD80_9AGAR</name>
<feature type="non-terminal residue" evidence="1">
    <location>
        <position position="1"/>
    </location>
</feature>
<protein>
    <submittedName>
        <fullName evidence="1">Uncharacterized protein</fullName>
    </submittedName>
</protein>
<reference evidence="2" key="2">
    <citation type="submission" date="2015-01" db="EMBL/GenBank/DDBJ databases">
        <title>Evolutionary Origins and Diversification of the Mycorrhizal Mutualists.</title>
        <authorList>
            <consortium name="DOE Joint Genome Institute"/>
            <consortium name="Mycorrhizal Genomics Consortium"/>
            <person name="Kohler A."/>
            <person name="Kuo A."/>
            <person name="Nagy L.G."/>
            <person name="Floudas D."/>
            <person name="Copeland A."/>
            <person name="Barry K.W."/>
            <person name="Cichocki N."/>
            <person name="Veneault-Fourrey C."/>
            <person name="LaButti K."/>
            <person name="Lindquist E.A."/>
            <person name="Lipzen A."/>
            <person name="Lundell T."/>
            <person name="Morin E."/>
            <person name="Murat C."/>
            <person name="Riley R."/>
            <person name="Ohm R."/>
            <person name="Sun H."/>
            <person name="Tunlid A."/>
            <person name="Henrissat B."/>
            <person name="Grigoriev I.V."/>
            <person name="Hibbett D.S."/>
            <person name="Martin F."/>
        </authorList>
    </citation>
    <scope>NUCLEOTIDE SEQUENCE [LARGE SCALE GENOMIC DNA]</scope>
    <source>
        <strain evidence="2">LaAM-08-1</strain>
    </source>
</reference>
<dbReference type="Proteomes" id="UP000054477">
    <property type="component" value="Unassembled WGS sequence"/>
</dbReference>
<accession>A0A0C9YD80</accession>
<evidence type="ECO:0000313" key="1">
    <source>
        <dbReference type="EMBL" id="KIK08307.1"/>
    </source>
</evidence>
<organism evidence="1 2">
    <name type="scientific">Laccaria amethystina LaAM-08-1</name>
    <dbReference type="NCBI Taxonomy" id="1095629"/>
    <lineage>
        <taxon>Eukaryota</taxon>
        <taxon>Fungi</taxon>
        <taxon>Dikarya</taxon>
        <taxon>Basidiomycota</taxon>
        <taxon>Agaricomycotina</taxon>
        <taxon>Agaricomycetes</taxon>
        <taxon>Agaricomycetidae</taxon>
        <taxon>Agaricales</taxon>
        <taxon>Agaricineae</taxon>
        <taxon>Hydnangiaceae</taxon>
        <taxon>Laccaria</taxon>
    </lineage>
</organism>
<dbReference type="AlphaFoldDB" id="A0A0C9YD80"/>
<dbReference type="EMBL" id="KN838543">
    <property type="protein sequence ID" value="KIK08307.1"/>
    <property type="molecule type" value="Genomic_DNA"/>
</dbReference>
<dbReference type="HOGENOM" id="CLU_2729152_0_0_1"/>
<proteinExistence type="predicted"/>
<reference evidence="1 2" key="1">
    <citation type="submission" date="2014-04" db="EMBL/GenBank/DDBJ databases">
        <authorList>
            <consortium name="DOE Joint Genome Institute"/>
            <person name="Kuo A."/>
            <person name="Kohler A."/>
            <person name="Nagy L.G."/>
            <person name="Floudas D."/>
            <person name="Copeland A."/>
            <person name="Barry K.W."/>
            <person name="Cichocki N."/>
            <person name="Veneault-Fourrey C."/>
            <person name="LaButti K."/>
            <person name="Lindquist E.A."/>
            <person name="Lipzen A."/>
            <person name="Lundell T."/>
            <person name="Morin E."/>
            <person name="Murat C."/>
            <person name="Sun H."/>
            <person name="Tunlid A."/>
            <person name="Henrissat B."/>
            <person name="Grigoriev I.V."/>
            <person name="Hibbett D.S."/>
            <person name="Martin F."/>
            <person name="Nordberg H.P."/>
            <person name="Cantor M.N."/>
            <person name="Hua S.X."/>
        </authorList>
    </citation>
    <scope>NUCLEOTIDE SEQUENCE [LARGE SCALE GENOMIC DNA]</scope>
    <source>
        <strain evidence="1 2">LaAM-08-1</strain>
    </source>
</reference>